<comment type="catalytic activity">
    <reaction evidence="6">
        <text>(R)-lactate + A = pyruvate + AH2</text>
        <dbReference type="Rhea" id="RHEA:15089"/>
        <dbReference type="ChEBI" id="CHEBI:13193"/>
        <dbReference type="ChEBI" id="CHEBI:15361"/>
        <dbReference type="ChEBI" id="CHEBI:16004"/>
        <dbReference type="ChEBI" id="CHEBI:17499"/>
    </reaction>
</comment>
<dbReference type="EC" id="1.1.99.14" evidence="6"/>
<keyword evidence="1 6" id="KW-0004">4Fe-4S</keyword>
<keyword evidence="4 6" id="KW-0408">Iron</keyword>
<comment type="caution">
    <text evidence="8">The sequence shown here is derived from an EMBL/GenBank/DDBJ whole genome shotgun (WGS) entry which is preliminary data.</text>
</comment>
<dbReference type="eggNOG" id="COG0247">
    <property type="taxonomic scope" value="Bacteria"/>
</dbReference>
<dbReference type="AlphaFoldDB" id="A0A084IRM9"/>
<gene>
    <name evidence="8" type="primary">glcF</name>
    <name evidence="8" type="ORF">C41B8_01400</name>
</gene>
<dbReference type="PANTHER" id="PTHR32479">
    <property type="entry name" value="GLYCOLATE OXIDASE IRON-SULFUR SUBUNIT"/>
    <property type="match status" value="1"/>
</dbReference>
<dbReference type="FunFam" id="1.10.1060.10:FF:000012">
    <property type="entry name" value="Glycolate oxidase iron-sulfur subunit"/>
    <property type="match status" value="1"/>
</dbReference>
<comment type="catalytic activity">
    <reaction evidence="6">
        <text>glycolate + A = glyoxylate + AH2</text>
        <dbReference type="Rhea" id="RHEA:21264"/>
        <dbReference type="ChEBI" id="CHEBI:13193"/>
        <dbReference type="ChEBI" id="CHEBI:17499"/>
        <dbReference type="ChEBI" id="CHEBI:29805"/>
        <dbReference type="ChEBI" id="CHEBI:36655"/>
        <dbReference type="EC" id="1.1.99.14"/>
    </reaction>
</comment>
<keyword evidence="2 6" id="KW-0479">Metal-binding</keyword>
<dbReference type="PANTHER" id="PTHR32479:SF17">
    <property type="entry name" value="GLYCOLATE OXIDASE IRON-SULFUR SUBUNIT"/>
    <property type="match status" value="1"/>
</dbReference>
<accession>A0A084IRM9</accession>
<evidence type="ECO:0000256" key="4">
    <source>
        <dbReference type="ARBA" id="ARBA00023004"/>
    </source>
</evidence>
<keyword evidence="9" id="KW-1185">Reference proteome</keyword>
<dbReference type="Gene3D" id="1.10.1060.10">
    <property type="entry name" value="Alpha-helical ferredoxin"/>
    <property type="match status" value="1"/>
</dbReference>
<dbReference type="NCBIfam" id="NF008434">
    <property type="entry name" value="PRK11274.1"/>
    <property type="match status" value="1"/>
</dbReference>
<dbReference type="Proteomes" id="UP000028302">
    <property type="component" value="Unassembled WGS sequence"/>
</dbReference>
<dbReference type="RefSeq" id="WP_037332972.1">
    <property type="nucleotide sequence ID" value="NZ_APNK01000001.1"/>
</dbReference>
<keyword evidence="6" id="KW-0813">Transport</keyword>
<evidence type="ECO:0000256" key="1">
    <source>
        <dbReference type="ARBA" id="ARBA00022485"/>
    </source>
</evidence>
<feature type="domain" description="4Fe-4S ferredoxin-type" evidence="7">
    <location>
        <begin position="16"/>
        <end position="45"/>
    </location>
</feature>
<dbReference type="GO" id="GO:0046872">
    <property type="term" value="F:metal ion binding"/>
    <property type="evidence" value="ECO:0007669"/>
    <property type="project" value="UniProtKB-UniRule"/>
</dbReference>
<organism evidence="8 9">
    <name type="scientific">Salinisphaera hydrothermalis (strain C41B8)</name>
    <dbReference type="NCBI Taxonomy" id="1304275"/>
    <lineage>
        <taxon>Bacteria</taxon>
        <taxon>Pseudomonadati</taxon>
        <taxon>Pseudomonadota</taxon>
        <taxon>Gammaproteobacteria</taxon>
        <taxon>Salinisphaerales</taxon>
        <taxon>Salinisphaeraceae</taxon>
        <taxon>Salinisphaera</taxon>
    </lineage>
</organism>
<feature type="domain" description="4Fe-4S ferredoxin-type" evidence="7">
    <location>
        <begin position="66"/>
        <end position="95"/>
    </location>
</feature>
<dbReference type="STRING" id="1304275.C41B8_01400"/>
<dbReference type="Pfam" id="PF13183">
    <property type="entry name" value="Fer4_8"/>
    <property type="match status" value="1"/>
</dbReference>
<evidence type="ECO:0000313" key="8">
    <source>
        <dbReference type="EMBL" id="KEZ79363.1"/>
    </source>
</evidence>
<dbReference type="InterPro" id="IPR004017">
    <property type="entry name" value="Cys_rich_dom"/>
</dbReference>
<dbReference type="InterPro" id="IPR012257">
    <property type="entry name" value="Glc_ox_4Fe-4S"/>
</dbReference>
<evidence type="ECO:0000259" key="7">
    <source>
        <dbReference type="PROSITE" id="PS51379"/>
    </source>
</evidence>
<dbReference type="PROSITE" id="PS00198">
    <property type="entry name" value="4FE4S_FER_1"/>
    <property type="match status" value="1"/>
</dbReference>
<keyword evidence="3" id="KW-0677">Repeat</keyword>
<dbReference type="PROSITE" id="PS51379">
    <property type="entry name" value="4FE4S_FER_2"/>
    <property type="match status" value="2"/>
</dbReference>
<dbReference type="PIRSF" id="PIRSF000139">
    <property type="entry name" value="Glc_ox_4Fe-4S"/>
    <property type="match status" value="1"/>
</dbReference>
<dbReference type="GO" id="GO:0019154">
    <property type="term" value="F:glycolate dehydrogenase activity"/>
    <property type="evidence" value="ECO:0007669"/>
    <property type="project" value="UniProtKB-EC"/>
</dbReference>
<dbReference type="OrthoDB" id="9765258at2"/>
<comment type="function">
    <text evidence="6">Component of a complex that catalyzes the oxidation of glycolate to glyoxylate.</text>
</comment>
<protein>
    <recommendedName>
        <fullName evidence="6">Glycolate oxidase iron-sulfur subunit</fullName>
        <ecNumber evidence="6">1.1.99.14</ecNumber>
    </recommendedName>
</protein>
<dbReference type="InterPro" id="IPR017896">
    <property type="entry name" value="4Fe4S_Fe-S-bd"/>
</dbReference>
<comment type="cofactor">
    <cofactor evidence="6">
        <name>[4Fe-4S] cluster</name>
        <dbReference type="ChEBI" id="CHEBI:49883"/>
    </cofactor>
    <text evidence="6">Binds 2 [4Fe-4S] clusters.</text>
</comment>
<name>A0A084IRM9_SALHC</name>
<evidence type="ECO:0000256" key="5">
    <source>
        <dbReference type="ARBA" id="ARBA00023014"/>
    </source>
</evidence>
<proteinExistence type="predicted"/>
<dbReference type="GO" id="GO:0051539">
    <property type="term" value="F:4 iron, 4 sulfur cluster binding"/>
    <property type="evidence" value="ECO:0007669"/>
    <property type="project" value="UniProtKB-UniRule"/>
</dbReference>
<keyword evidence="5 6" id="KW-0411">Iron-sulfur</keyword>
<dbReference type="Pfam" id="PF02754">
    <property type="entry name" value="CCG"/>
    <property type="match status" value="2"/>
</dbReference>
<dbReference type="PATRIC" id="fig|1304275.5.peg.284"/>
<sequence length="417" mass="45568">MQTSIIDALRDTEDGREADRILRACTHCGFCTATCPTYQLLGDERDGPRGRIYLIKQVLEGETPTEKTQYHLDRCLTCRACETTCPSGVEYAKLADIGRDLVDRQVERPARERWLRWLLRHVVAYRRRFAVVHALGQIARPFLVGRLAPLRQKLPPRRPRVDWPQASERSRLMLVHDGCVQPVATPNTNAHAARILDQLGIRLVAASGAGCCGALSQHLSHRAEAHDFARANIDAWWPYIEQGAEAIVITASGCGASITEYGYMLRNDPAYAEKAARVSELARDLSDILADEDLSALADIGGGRRVAYHPPCTLQNAPGLHDKIGVILAGAGYKLTHVSNAHLCCGSAGSYSILQPEIANQLRADKLSSLGADNPEVIVTANVGCQLHLEAAAGVPVRHWIELLEPEALKPVRAAAA</sequence>
<dbReference type="EMBL" id="APNK01000001">
    <property type="protein sequence ID" value="KEZ79363.1"/>
    <property type="molecule type" value="Genomic_DNA"/>
</dbReference>
<evidence type="ECO:0000313" key="9">
    <source>
        <dbReference type="Proteomes" id="UP000028302"/>
    </source>
</evidence>
<reference evidence="8 9" key="1">
    <citation type="submission" date="2013-03" db="EMBL/GenBank/DDBJ databases">
        <title>Salinisphaera hydrothermalis C41B8 Genome Sequencing.</title>
        <authorList>
            <person name="Li C."/>
            <person name="Lai Q."/>
            <person name="Shao Z."/>
        </authorList>
    </citation>
    <scope>NUCLEOTIDE SEQUENCE [LARGE SCALE GENOMIC DNA]</scope>
    <source>
        <strain evidence="8 9">C41B8</strain>
    </source>
</reference>
<dbReference type="SUPFAM" id="SSF54862">
    <property type="entry name" value="4Fe-4S ferredoxins"/>
    <property type="match status" value="1"/>
</dbReference>
<keyword evidence="6" id="KW-0249">Electron transport</keyword>
<dbReference type="InterPro" id="IPR017900">
    <property type="entry name" value="4Fe4S_Fe_S_CS"/>
</dbReference>
<dbReference type="InterPro" id="IPR009051">
    <property type="entry name" value="Helical_ferredxn"/>
</dbReference>
<evidence type="ECO:0000256" key="6">
    <source>
        <dbReference type="PIRNR" id="PIRNR000139"/>
    </source>
</evidence>
<evidence type="ECO:0000256" key="3">
    <source>
        <dbReference type="ARBA" id="ARBA00022737"/>
    </source>
</evidence>
<evidence type="ECO:0000256" key="2">
    <source>
        <dbReference type="ARBA" id="ARBA00022723"/>
    </source>
</evidence>